<proteinExistence type="predicted"/>
<dbReference type="Pfam" id="PF03372">
    <property type="entry name" value="Exo_endo_phos"/>
    <property type="match status" value="1"/>
</dbReference>
<dbReference type="EMBL" id="JANEYG010000203">
    <property type="protein sequence ID" value="KAJ8911275.1"/>
    <property type="molecule type" value="Genomic_DNA"/>
</dbReference>
<protein>
    <recommendedName>
        <fullName evidence="2">Endonuclease/exonuclease/phosphatase domain-containing protein</fullName>
    </recommendedName>
</protein>
<feature type="region of interest" description="Disordered" evidence="1">
    <location>
        <begin position="218"/>
        <end position="280"/>
    </location>
</feature>
<evidence type="ECO:0000259" key="2">
    <source>
        <dbReference type="Pfam" id="PF03372"/>
    </source>
</evidence>
<dbReference type="Gene3D" id="3.60.10.10">
    <property type="entry name" value="Endonuclease/exonuclease/phosphatase"/>
    <property type="match status" value="1"/>
</dbReference>
<comment type="caution">
    <text evidence="3">The sequence shown here is derived from an EMBL/GenBank/DDBJ whole genome shotgun (WGS) entry which is preliminary data.</text>
</comment>
<keyword evidence="4" id="KW-1185">Reference proteome</keyword>
<dbReference type="SUPFAM" id="SSF56219">
    <property type="entry name" value="DNase I-like"/>
    <property type="match status" value="1"/>
</dbReference>
<evidence type="ECO:0000313" key="4">
    <source>
        <dbReference type="Proteomes" id="UP001159042"/>
    </source>
</evidence>
<gene>
    <name evidence="3" type="ORF">NQ315_015278</name>
</gene>
<organism evidence="3 4">
    <name type="scientific">Exocentrus adspersus</name>
    <dbReference type="NCBI Taxonomy" id="1586481"/>
    <lineage>
        <taxon>Eukaryota</taxon>
        <taxon>Metazoa</taxon>
        <taxon>Ecdysozoa</taxon>
        <taxon>Arthropoda</taxon>
        <taxon>Hexapoda</taxon>
        <taxon>Insecta</taxon>
        <taxon>Pterygota</taxon>
        <taxon>Neoptera</taxon>
        <taxon>Endopterygota</taxon>
        <taxon>Coleoptera</taxon>
        <taxon>Polyphaga</taxon>
        <taxon>Cucujiformia</taxon>
        <taxon>Chrysomeloidea</taxon>
        <taxon>Cerambycidae</taxon>
        <taxon>Lamiinae</taxon>
        <taxon>Acanthocinini</taxon>
        <taxon>Exocentrus</taxon>
    </lineage>
</organism>
<dbReference type="PANTHER" id="PTHR43250">
    <property type="entry name" value="EXODEOXYRIBONUCLEASE III"/>
    <property type="match status" value="1"/>
</dbReference>
<dbReference type="PANTHER" id="PTHR43250:SF2">
    <property type="entry name" value="EXODEOXYRIBONUCLEASE III"/>
    <property type="match status" value="1"/>
</dbReference>
<feature type="compositionally biased region" description="Basic and acidic residues" evidence="1">
    <location>
        <begin position="221"/>
        <end position="250"/>
    </location>
</feature>
<reference evidence="3 4" key="1">
    <citation type="journal article" date="2023" name="Insect Mol. Biol.">
        <title>Genome sequencing provides insights into the evolution of gene families encoding plant cell wall-degrading enzymes in longhorned beetles.</title>
        <authorList>
            <person name="Shin N.R."/>
            <person name="Okamura Y."/>
            <person name="Kirsch R."/>
            <person name="Pauchet Y."/>
        </authorList>
    </citation>
    <scope>NUCLEOTIDE SEQUENCE [LARGE SCALE GENOMIC DNA]</scope>
    <source>
        <strain evidence="3">EAD_L_NR</strain>
    </source>
</reference>
<evidence type="ECO:0000313" key="3">
    <source>
        <dbReference type="EMBL" id="KAJ8911275.1"/>
    </source>
</evidence>
<dbReference type="Proteomes" id="UP001159042">
    <property type="component" value="Unassembled WGS sequence"/>
</dbReference>
<name>A0AAV8VAH6_9CUCU</name>
<dbReference type="InterPro" id="IPR037493">
    <property type="entry name" value="ExoIII-like"/>
</dbReference>
<dbReference type="InterPro" id="IPR005135">
    <property type="entry name" value="Endo/exonuclease/phosphatase"/>
</dbReference>
<evidence type="ECO:0000256" key="1">
    <source>
        <dbReference type="SAM" id="MobiDB-lite"/>
    </source>
</evidence>
<accession>A0AAV8VAH6</accession>
<dbReference type="InterPro" id="IPR036691">
    <property type="entry name" value="Endo/exonu/phosph_ase_sf"/>
</dbReference>
<dbReference type="GO" id="GO:0006281">
    <property type="term" value="P:DNA repair"/>
    <property type="evidence" value="ECO:0007669"/>
    <property type="project" value="InterPro"/>
</dbReference>
<dbReference type="AlphaFoldDB" id="A0AAV8VAH6"/>
<feature type="domain" description="Endonuclease/exonuclease/phosphatase" evidence="2">
    <location>
        <begin position="14"/>
        <end position="134"/>
    </location>
</feature>
<dbReference type="GO" id="GO:0008311">
    <property type="term" value="F:double-stranded DNA 3'-5' DNA exonuclease activity"/>
    <property type="evidence" value="ECO:0007669"/>
    <property type="project" value="InterPro"/>
</dbReference>
<sequence>MAVQRRMPESLRVASWNIDSFTARKHELQEFLTRLEIDVVALQETRLAENMSTKIPGYVVYRQDRNRRGGGVAVAIKRGIDHYMLQVPQLDTIEAVAVGIRTSRYGEVAVASCYHPPGRTILEQDIEALLTAEAFADSLELQCRENQLDDEDEEHTALVERRAMRIGQTPEDEEIRPTTPEEIKRILEHLNPRKAAGHDEIGNRILKKLPRKAVMALDGSDICRPRPRHDYPRGLDESAKKEEKTEERQKITTQPTGWSQDRRRSFEGPTPTGSSGRGYRTNTMSRKIVLFLNVPFPTMLEIFSPQFPHE</sequence>